<dbReference type="eggNOG" id="COG3735">
    <property type="taxonomic scope" value="Bacteria"/>
</dbReference>
<proteinExistence type="predicted"/>
<dbReference type="Proteomes" id="UP000007838">
    <property type="component" value="Chromosome"/>
</dbReference>
<dbReference type="PANTHER" id="PTHR40590:SF1">
    <property type="entry name" value="CYTOPLASMIC PROTEIN"/>
    <property type="match status" value="1"/>
</dbReference>
<dbReference type="KEGG" id="eec:EcWSU1_01018"/>
<sequence length="282" mass="31123">MNLLLLRASMNLSVYGARMSLFNRIKTSFRALFPRRYAWPGMDISLPGGQHLHLVGSIHMGTQDMSPLPAGLMKLLKSADALVVEADISGQTSPFAGLESDLPLAERLNDTQFAELTRVADETGVSLSMLDTLPLWQIAMVLQATQAQRLGLRGDYGIDYQLLNAARARHLSVIELEGTDSQIALLRQLPDDGLMLLNDTLTHWHTNARLLQTMIGWWLNAPPTDGKLALPSTFSESLYDVLMNERNKAWQQTLHALPAGRYVVAVGALHLYGEGNLPSLLK</sequence>
<dbReference type="EMBL" id="CP002886">
    <property type="protein sequence ID" value="AEW72458.1"/>
    <property type="molecule type" value="Genomic_DNA"/>
</dbReference>
<protein>
    <submittedName>
        <fullName evidence="1">YbaP</fullName>
    </submittedName>
</protein>
<dbReference type="AlphaFoldDB" id="G8LCR0"/>
<dbReference type="InterPro" id="IPR002816">
    <property type="entry name" value="TraB/PrgY/GumN_fam"/>
</dbReference>
<gene>
    <name evidence="1" type="primary">ybaP</name>
    <name evidence="1" type="ORF">EcWSU1_01018</name>
</gene>
<name>G8LCR0_9ENTR</name>
<evidence type="ECO:0000313" key="2">
    <source>
        <dbReference type="Proteomes" id="UP000007838"/>
    </source>
</evidence>
<dbReference type="CDD" id="cd14789">
    <property type="entry name" value="Tiki"/>
    <property type="match status" value="1"/>
</dbReference>
<dbReference type="InterPro" id="IPR047111">
    <property type="entry name" value="YbaP-like"/>
</dbReference>
<dbReference type="PANTHER" id="PTHR40590">
    <property type="entry name" value="CYTOPLASMIC PROTEIN-RELATED"/>
    <property type="match status" value="1"/>
</dbReference>
<reference evidence="1 2" key="1">
    <citation type="journal article" date="2011" name="Stand. Genomic Sci.">
        <title>Complete genome of the onion pathogen Enterobacter cloacae EcWSU1.</title>
        <authorList>
            <person name="Humann J.L."/>
            <person name="Wildung M."/>
            <person name="Cheng C.H."/>
            <person name="Lee T."/>
            <person name="Stewart J.E."/>
            <person name="Drew J.C."/>
            <person name="Triplett E.W."/>
            <person name="Main D."/>
            <person name="Schroeder B.K."/>
        </authorList>
    </citation>
    <scope>NUCLEOTIDE SEQUENCE [LARGE SCALE GENOMIC DNA]</scope>
    <source>
        <strain evidence="1 2">EcWSU1</strain>
    </source>
</reference>
<accession>G8LCR0</accession>
<evidence type="ECO:0000313" key="1">
    <source>
        <dbReference type="EMBL" id="AEW72458.1"/>
    </source>
</evidence>
<organism evidence="1 2">
    <name type="scientific">Enterobacter ludwigii</name>
    <dbReference type="NCBI Taxonomy" id="299767"/>
    <lineage>
        <taxon>Bacteria</taxon>
        <taxon>Pseudomonadati</taxon>
        <taxon>Pseudomonadota</taxon>
        <taxon>Gammaproteobacteria</taxon>
        <taxon>Enterobacterales</taxon>
        <taxon>Enterobacteriaceae</taxon>
        <taxon>Enterobacter</taxon>
        <taxon>Enterobacter cloacae complex</taxon>
    </lineage>
</organism>
<dbReference type="HOGENOM" id="CLU_057525_3_0_6"/>
<dbReference type="Pfam" id="PF01963">
    <property type="entry name" value="TraB_PrgY_gumN"/>
    <property type="match status" value="1"/>
</dbReference>